<sequence length="54" mass="6373">MEQDSQDPTRVGDQVDEELQRKLREITAEETPERLRLLARHLQRLIDEADRTDG</sequence>
<proteinExistence type="predicted"/>
<gene>
    <name evidence="2" type="ORF">SAMN05444417_3361</name>
</gene>
<dbReference type="AlphaFoldDB" id="A0A1M6HU70"/>
<evidence type="ECO:0000256" key="1">
    <source>
        <dbReference type="SAM" id="MobiDB-lite"/>
    </source>
</evidence>
<dbReference type="RefSeq" id="WP_170865665.1">
    <property type="nucleotide sequence ID" value="NZ_FQYO01000007.1"/>
</dbReference>
<feature type="compositionally biased region" description="Basic and acidic residues" evidence="1">
    <location>
        <begin position="18"/>
        <end position="28"/>
    </location>
</feature>
<keyword evidence="3" id="KW-1185">Reference proteome</keyword>
<organism evidence="2 3">
    <name type="scientific">Wenxinia saemankumensis</name>
    <dbReference type="NCBI Taxonomy" id="1447782"/>
    <lineage>
        <taxon>Bacteria</taxon>
        <taxon>Pseudomonadati</taxon>
        <taxon>Pseudomonadota</taxon>
        <taxon>Alphaproteobacteria</taxon>
        <taxon>Rhodobacterales</taxon>
        <taxon>Roseobacteraceae</taxon>
        <taxon>Wenxinia</taxon>
    </lineage>
</organism>
<evidence type="ECO:0000313" key="2">
    <source>
        <dbReference type="EMBL" id="SHJ25677.1"/>
    </source>
</evidence>
<protein>
    <submittedName>
        <fullName evidence="2">Uncharacterized protein</fullName>
    </submittedName>
</protein>
<dbReference type="Proteomes" id="UP000184292">
    <property type="component" value="Unassembled WGS sequence"/>
</dbReference>
<name>A0A1M6HU70_9RHOB</name>
<dbReference type="EMBL" id="FQYO01000007">
    <property type="protein sequence ID" value="SHJ25677.1"/>
    <property type="molecule type" value="Genomic_DNA"/>
</dbReference>
<evidence type="ECO:0000313" key="3">
    <source>
        <dbReference type="Proteomes" id="UP000184292"/>
    </source>
</evidence>
<feature type="region of interest" description="Disordered" evidence="1">
    <location>
        <begin position="1"/>
        <end position="28"/>
    </location>
</feature>
<reference evidence="2 3" key="1">
    <citation type="submission" date="2016-11" db="EMBL/GenBank/DDBJ databases">
        <authorList>
            <person name="Jaros S."/>
            <person name="Januszkiewicz K."/>
            <person name="Wedrychowicz H."/>
        </authorList>
    </citation>
    <scope>NUCLEOTIDE SEQUENCE [LARGE SCALE GENOMIC DNA]</scope>
    <source>
        <strain evidence="2 3">DSM 100565</strain>
    </source>
</reference>
<accession>A0A1M6HU70</accession>